<dbReference type="EMBL" id="NBSK02000001">
    <property type="protein sequence ID" value="KAJ0225541.1"/>
    <property type="molecule type" value="Genomic_DNA"/>
</dbReference>
<dbReference type="Proteomes" id="UP000235145">
    <property type="component" value="Unassembled WGS sequence"/>
</dbReference>
<evidence type="ECO:0008006" key="3">
    <source>
        <dbReference type="Google" id="ProtNLM"/>
    </source>
</evidence>
<comment type="caution">
    <text evidence="1">The sequence shown here is derived from an EMBL/GenBank/DDBJ whole genome shotgun (WGS) entry which is preliminary data.</text>
</comment>
<accession>A0A9R1WHJ8</accession>
<proteinExistence type="predicted"/>
<dbReference type="AlphaFoldDB" id="A0A9R1WHJ8"/>
<gene>
    <name evidence="1" type="ORF">LSAT_V11C100042220</name>
</gene>
<sequence length="204" mass="23213">MKFLKEHIHLWKSSYLSGTHVKKMSYRKRVILQQLKEIEKIKITNVAQKEKVKWGIEADENTKFFHGVINKKRSQLAISGIKEEGESLIVLSLTEEVKIFKLLNGTHKEALEVMVLEKEECGSAKSPDSDGFSFGFYKKYWDLNGTDVMEIVEELFIAGKILSGCNSSFITLILMVDSPIMVTNFRLISLIGARSSNSRWASYG</sequence>
<reference evidence="1 2" key="1">
    <citation type="journal article" date="2017" name="Nat. Commun.">
        <title>Genome assembly with in vitro proximity ligation data and whole-genome triplication in lettuce.</title>
        <authorList>
            <person name="Reyes-Chin-Wo S."/>
            <person name="Wang Z."/>
            <person name="Yang X."/>
            <person name="Kozik A."/>
            <person name="Arikit S."/>
            <person name="Song C."/>
            <person name="Xia L."/>
            <person name="Froenicke L."/>
            <person name="Lavelle D.O."/>
            <person name="Truco M.J."/>
            <person name="Xia R."/>
            <person name="Zhu S."/>
            <person name="Xu C."/>
            <person name="Xu H."/>
            <person name="Xu X."/>
            <person name="Cox K."/>
            <person name="Korf I."/>
            <person name="Meyers B.C."/>
            <person name="Michelmore R.W."/>
        </authorList>
    </citation>
    <scope>NUCLEOTIDE SEQUENCE [LARGE SCALE GENOMIC DNA]</scope>
    <source>
        <strain evidence="2">cv. Salinas</strain>
        <tissue evidence="1">Seedlings</tissue>
    </source>
</reference>
<keyword evidence="2" id="KW-1185">Reference proteome</keyword>
<organism evidence="1 2">
    <name type="scientific">Lactuca sativa</name>
    <name type="common">Garden lettuce</name>
    <dbReference type="NCBI Taxonomy" id="4236"/>
    <lineage>
        <taxon>Eukaryota</taxon>
        <taxon>Viridiplantae</taxon>
        <taxon>Streptophyta</taxon>
        <taxon>Embryophyta</taxon>
        <taxon>Tracheophyta</taxon>
        <taxon>Spermatophyta</taxon>
        <taxon>Magnoliopsida</taxon>
        <taxon>eudicotyledons</taxon>
        <taxon>Gunneridae</taxon>
        <taxon>Pentapetalae</taxon>
        <taxon>asterids</taxon>
        <taxon>campanulids</taxon>
        <taxon>Asterales</taxon>
        <taxon>Asteraceae</taxon>
        <taxon>Cichorioideae</taxon>
        <taxon>Cichorieae</taxon>
        <taxon>Lactucinae</taxon>
        <taxon>Lactuca</taxon>
    </lineage>
</organism>
<evidence type="ECO:0000313" key="2">
    <source>
        <dbReference type="Proteomes" id="UP000235145"/>
    </source>
</evidence>
<name>A0A9R1WHJ8_LACSA</name>
<protein>
    <recommendedName>
        <fullName evidence="3">RNA-directed DNA polymerase, eukaryota, reverse transcriptase zinc-binding domain protein</fullName>
    </recommendedName>
</protein>
<evidence type="ECO:0000313" key="1">
    <source>
        <dbReference type="EMBL" id="KAJ0225541.1"/>
    </source>
</evidence>